<dbReference type="InterPro" id="IPR001387">
    <property type="entry name" value="Cro/C1-type_HTH"/>
</dbReference>
<accession>A0A1M6PZK3</accession>
<sequence length="86" mass="10156">MAHRNARTTVYARRLMVQRHLAGWSQARIAEQLGVSRPTVSKWIGRYRAEGEAGLEDRSSRPEPSWVRERLRFRPPRPVGRWCHYT</sequence>
<feature type="domain" description="HTH cro/C1-type" evidence="1">
    <location>
        <begin position="19"/>
        <end position="43"/>
    </location>
</feature>
<dbReference type="AlphaFoldDB" id="A0A1M6PZK3"/>
<dbReference type="STRING" id="1848.SAMN05443637_1031"/>
<evidence type="ECO:0000313" key="2">
    <source>
        <dbReference type="EMBL" id="SHK13332.1"/>
    </source>
</evidence>
<keyword evidence="3" id="KW-1185">Reference proteome</keyword>
<evidence type="ECO:0000259" key="1">
    <source>
        <dbReference type="PROSITE" id="PS50943"/>
    </source>
</evidence>
<name>A0A1M6PZK3_PSETH</name>
<gene>
    <name evidence="2" type="ORF">SAMN05443637_1031</name>
</gene>
<dbReference type="InterPro" id="IPR055247">
    <property type="entry name" value="InsJ-like_HTH"/>
</dbReference>
<dbReference type="EMBL" id="FRAP01000003">
    <property type="protein sequence ID" value="SHK13332.1"/>
    <property type="molecule type" value="Genomic_DNA"/>
</dbReference>
<dbReference type="InterPro" id="IPR009057">
    <property type="entry name" value="Homeodomain-like_sf"/>
</dbReference>
<dbReference type="Gene3D" id="1.10.10.10">
    <property type="entry name" value="Winged helix-like DNA-binding domain superfamily/Winged helix DNA-binding domain"/>
    <property type="match status" value="1"/>
</dbReference>
<organism evidence="2 3">
    <name type="scientific">Pseudonocardia thermophila</name>
    <dbReference type="NCBI Taxonomy" id="1848"/>
    <lineage>
        <taxon>Bacteria</taxon>
        <taxon>Bacillati</taxon>
        <taxon>Actinomycetota</taxon>
        <taxon>Actinomycetes</taxon>
        <taxon>Pseudonocardiales</taxon>
        <taxon>Pseudonocardiaceae</taxon>
        <taxon>Pseudonocardia</taxon>
    </lineage>
</organism>
<protein>
    <submittedName>
        <fullName evidence="2">Leucine-zipper of insertion element IS481</fullName>
    </submittedName>
</protein>
<dbReference type="Pfam" id="PF13518">
    <property type="entry name" value="HTH_28"/>
    <property type="match status" value="1"/>
</dbReference>
<evidence type="ECO:0000313" key="3">
    <source>
        <dbReference type="Proteomes" id="UP000184363"/>
    </source>
</evidence>
<dbReference type="CDD" id="cd00093">
    <property type="entry name" value="HTH_XRE"/>
    <property type="match status" value="1"/>
</dbReference>
<dbReference type="SUPFAM" id="SSF46689">
    <property type="entry name" value="Homeodomain-like"/>
    <property type="match status" value="1"/>
</dbReference>
<reference evidence="2 3" key="1">
    <citation type="submission" date="2016-11" db="EMBL/GenBank/DDBJ databases">
        <authorList>
            <person name="Jaros S."/>
            <person name="Januszkiewicz K."/>
            <person name="Wedrychowicz H."/>
        </authorList>
    </citation>
    <scope>NUCLEOTIDE SEQUENCE [LARGE SCALE GENOMIC DNA]</scope>
    <source>
        <strain evidence="2 3">DSM 43832</strain>
    </source>
</reference>
<dbReference type="InterPro" id="IPR036388">
    <property type="entry name" value="WH-like_DNA-bd_sf"/>
</dbReference>
<dbReference type="Proteomes" id="UP000184363">
    <property type="component" value="Unassembled WGS sequence"/>
</dbReference>
<proteinExistence type="predicted"/>
<dbReference type="PROSITE" id="PS50943">
    <property type="entry name" value="HTH_CROC1"/>
    <property type="match status" value="1"/>
</dbReference>